<name>A0AAW2X728_9LAMI</name>
<organism evidence="1">
    <name type="scientific">Sesamum latifolium</name>
    <dbReference type="NCBI Taxonomy" id="2727402"/>
    <lineage>
        <taxon>Eukaryota</taxon>
        <taxon>Viridiplantae</taxon>
        <taxon>Streptophyta</taxon>
        <taxon>Embryophyta</taxon>
        <taxon>Tracheophyta</taxon>
        <taxon>Spermatophyta</taxon>
        <taxon>Magnoliopsida</taxon>
        <taxon>eudicotyledons</taxon>
        <taxon>Gunneridae</taxon>
        <taxon>Pentapetalae</taxon>
        <taxon>asterids</taxon>
        <taxon>lamiids</taxon>
        <taxon>Lamiales</taxon>
        <taxon>Pedaliaceae</taxon>
        <taxon>Sesamum</taxon>
    </lineage>
</organism>
<dbReference type="PANTHER" id="PTHR35218">
    <property type="entry name" value="RNASE H DOMAIN-CONTAINING PROTEIN"/>
    <property type="match status" value="1"/>
</dbReference>
<dbReference type="EMBL" id="JACGWN010000005">
    <property type="protein sequence ID" value="KAL0449588.1"/>
    <property type="molecule type" value="Genomic_DNA"/>
</dbReference>
<proteinExistence type="predicted"/>
<reference evidence="1" key="2">
    <citation type="journal article" date="2024" name="Plant">
        <title>Genomic evolution and insights into agronomic trait innovations of Sesamum species.</title>
        <authorList>
            <person name="Miao H."/>
            <person name="Wang L."/>
            <person name="Qu L."/>
            <person name="Liu H."/>
            <person name="Sun Y."/>
            <person name="Le M."/>
            <person name="Wang Q."/>
            <person name="Wei S."/>
            <person name="Zheng Y."/>
            <person name="Lin W."/>
            <person name="Duan Y."/>
            <person name="Cao H."/>
            <person name="Xiong S."/>
            <person name="Wang X."/>
            <person name="Wei L."/>
            <person name="Li C."/>
            <person name="Ma Q."/>
            <person name="Ju M."/>
            <person name="Zhao R."/>
            <person name="Li G."/>
            <person name="Mu C."/>
            <person name="Tian Q."/>
            <person name="Mei H."/>
            <person name="Zhang T."/>
            <person name="Gao T."/>
            <person name="Zhang H."/>
        </authorList>
    </citation>
    <scope>NUCLEOTIDE SEQUENCE</scope>
    <source>
        <strain evidence="1">KEN1</strain>
    </source>
</reference>
<dbReference type="InterPro" id="IPR036691">
    <property type="entry name" value="Endo/exonu/phosph_ase_sf"/>
</dbReference>
<protein>
    <submittedName>
        <fullName evidence="1">Uncharacterized protein</fullName>
    </submittedName>
</protein>
<sequence>MMSYQNLQTGVLTTATPPMFLMINAVVWNIRGLNRRDHHAAVSDVISEFNLHFIGLLETRVSAHNVTCVQSFLSHYWKWFVDYMGPGTRIWLAWKHDEVDVEILSVHTQIVHFRILIRRLHEHILVSVVCGPNDVYERRELWRSLVQLADCISDEP</sequence>
<dbReference type="SUPFAM" id="SSF56219">
    <property type="entry name" value="DNase I-like"/>
    <property type="match status" value="1"/>
</dbReference>
<evidence type="ECO:0000313" key="1">
    <source>
        <dbReference type="EMBL" id="KAL0449588.1"/>
    </source>
</evidence>
<dbReference type="PANTHER" id="PTHR35218:SF7">
    <property type="entry name" value="ENDONUCLEASE_EXONUCLEASE_PHOSPHATASE"/>
    <property type="match status" value="1"/>
</dbReference>
<dbReference type="AlphaFoldDB" id="A0AAW2X728"/>
<dbReference type="Gene3D" id="3.60.10.10">
    <property type="entry name" value="Endonuclease/exonuclease/phosphatase"/>
    <property type="match status" value="1"/>
</dbReference>
<accession>A0AAW2X728</accession>
<gene>
    <name evidence="1" type="ORF">Slati_1515200</name>
</gene>
<comment type="caution">
    <text evidence="1">The sequence shown here is derived from an EMBL/GenBank/DDBJ whole genome shotgun (WGS) entry which is preliminary data.</text>
</comment>
<reference evidence="1" key="1">
    <citation type="submission" date="2020-06" db="EMBL/GenBank/DDBJ databases">
        <authorList>
            <person name="Li T."/>
            <person name="Hu X."/>
            <person name="Zhang T."/>
            <person name="Song X."/>
            <person name="Zhang H."/>
            <person name="Dai N."/>
            <person name="Sheng W."/>
            <person name="Hou X."/>
            <person name="Wei L."/>
        </authorList>
    </citation>
    <scope>NUCLEOTIDE SEQUENCE</scope>
    <source>
        <strain evidence="1">KEN1</strain>
        <tissue evidence="1">Leaf</tissue>
    </source>
</reference>